<feature type="region of interest" description="Disordered" evidence="1">
    <location>
        <begin position="1"/>
        <end position="24"/>
    </location>
</feature>
<dbReference type="Proteomes" id="UP001152523">
    <property type="component" value="Unassembled WGS sequence"/>
</dbReference>
<feature type="compositionally biased region" description="Polar residues" evidence="1">
    <location>
        <begin position="107"/>
        <end position="117"/>
    </location>
</feature>
<feature type="region of interest" description="Disordered" evidence="1">
    <location>
        <begin position="41"/>
        <end position="62"/>
    </location>
</feature>
<reference evidence="2" key="1">
    <citation type="submission" date="2022-07" db="EMBL/GenBank/DDBJ databases">
        <authorList>
            <person name="Macas J."/>
            <person name="Novak P."/>
            <person name="Neumann P."/>
        </authorList>
    </citation>
    <scope>NUCLEOTIDE SEQUENCE</scope>
</reference>
<comment type="caution">
    <text evidence="2">The sequence shown here is derived from an EMBL/GenBank/DDBJ whole genome shotgun (WGS) entry which is preliminary data.</text>
</comment>
<keyword evidence="3" id="KW-1185">Reference proteome</keyword>
<name>A0AAV0CRJ8_9ASTE</name>
<organism evidence="2 3">
    <name type="scientific">Cuscuta epithymum</name>
    <dbReference type="NCBI Taxonomy" id="186058"/>
    <lineage>
        <taxon>Eukaryota</taxon>
        <taxon>Viridiplantae</taxon>
        <taxon>Streptophyta</taxon>
        <taxon>Embryophyta</taxon>
        <taxon>Tracheophyta</taxon>
        <taxon>Spermatophyta</taxon>
        <taxon>Magnoliopsida</taxon>
        <taxon>eudicotyledons</taxon>
        <taxon>Gunneridae</taxon>
        <taxon>Pentapetalae</taxon>
        <taxon>asterids</taxon>
        <taxon>lamiids</taxon>
        <taxon>Solanales</taxon>
        <taxon>Convolvulaceae</taxon>
        <taxon>Cuscuteae</taxon>
        <taxon>Cuscuta</taxon>
        <taxon>Cuscuta subgen. Cuscuta</taxon>
    </lineage>
</organism>
<evidence type="ECO:0000313" key="2">
    <source>
        <dbReference type="EMBL" id="CAH9079625.1"/>
    </source>
</evidence>
<feature type="compositionally biased region" description="Basic residues" evidence="1">
    <location>
        <begin position="97"/>
        <end position="106"/>
    </location>
</feature>
<dbReference type="AlphaFoldDB" id="A0AAV0CRJ8"/>
<dbReference type="EMBL" id="CAMAPF010000033">
    <property type="protein sequence ID" value="CAH9079625.1"/>
    <property type="molecule type" value="Genomic_DNA"/>
</dbReference>
<proteinExistence type="predicted"/>
<gene>
    <name evidence="2" type="ORF">CEPIT_LOCUS6988</name>
</gene>
<feature type="region of interest" description="Disordered" evidence="1">
    <location>
        <begin position="97"/>
        <end position="117"/>
    </location>
</feature>
<accession>A0AAV0CRJ8</accession>
<evidence type="ECO:0000313" key="3">
    <source>
        <dbReference type="Proteomes" id="UP001152523"/>
    </source>
</evidence>
<sequence length="117" mass="13355">MGKTVNANHGPNVKFPSETQYLGDDSEGVFSEKLAYNSGDDFLGHASESEKRTPISSMEDLWDSDTNQDICNKAKLVTRDNCLPTMNLNTQMKIYRKKHKRSHLMKTRSQSRMEILD</sequence>
<evidence type="ECO:0000256" key="1">
    <source>
        <dbReference type="SAM" id="MobiDB-lite"/>
    </source>
</evidence>
<protein>
    <submittedName>
        <fullName evidence="2">Uncharacterized protein</fullName>
    </submittedName>
</protein>